<gene>
    <name evidence="2" type="ORF">F4560_001083</name>
</gene>
<dbReference type="Pfam" id="PF18895">
    <property type="entry name" value="T4SS_pilin"/>
    <property type="match status" value="1"/>
</dbReference>
<accession>A0A7W9HFN5</accession>
<proteinExistence type="predicted"/>
<reference evidence="2 3" key="1">
    <citation type="submission" date="2020-08" db="EMBL/GenBank/DDBJ databases">
        <title>Sequencing the genomes of 1000 actinobacteria strains.</title>
        <authorList>
            <person name="Klenk H.-P."/>
        </authorList>
    </citation>
    <scope>NUCLEOTIDE SEQUENCE [LARGE SCALE GENOMIC DNA]</scope>
    <source>
        <strain evidence="2 3">DSM 45486</strain>
    </source>
</reference>
<evidence type="ECO:0000313" key="3">
    <source>
        <dbReference type="Proteomes" id="UP000552097"/>
    </source>
</evidence>
<keyword evidence="1" id="KW-0812">Transmembrane</keyword>
<keyword evidence="3" id="KW-1185">Reference proteome</keyword>
<dbReference type="EMBL" id="JACHMO010000001">
    <property type="protein sequence ID" value="MBB5801315.1"/>
    <property type="molecule type" value="Genomic_DNA"/>
</dbReference>
<keyword evidence="1" id="KW-0472">Membrane</keyword>
<keyword evidence="1" id="KW-1133">Transmembrane helix</keyword>
<evidence type="ECO:0008006" key="4">
    <source>
        <dbReference type="Google" id="ProtNLM"/>
    </source>
</evidence>
<comment type="caution">
    <text evidence="2">The sequence shown here is derived from an EMBL/GenBank/DDBJ whole genome shotgun (WGS) entry which is preliminary data.</text>
</comment>
<protein>
    <recommendedName>
        <fullName evidence="4">TrbC/VIRB2 family protein</fullName>
    </recommendedName>
</protein>
<evidence type="ECO:0000313" key="2">
    <source>
        <dbReference type="EMBL" id="MBB5801315.1"/>
    </source>
</evidence>
<evidence type="ECO:0000256" key="1">
    <source>
        <dbReference type="SAM" id="Phobius"/>
    </source>
</evidence>
<name>A0A7W9HFN5_9PSEU</name>
<sequence>MAVQLAAVSLVLTTSATRAEAVQVLAQATSVDQVLTNIRNWIMGILGGLTVVFLTIGFVRYIFAGGDPGELQKAKTAWKSAGYGFGGAALAPLIVEIFKGIVGVGP</sequence>
<feature type="transmembrane region" description="Helical" evidence="1">
    <location>
        <begin position="41"/>
        <end position="63"/>
    </location>
</feature>
<dbReference type="InterPro" id="IPR043993">
    <property type="entry name" value="T4SS_pilin"/>
</dbReference>
<dbReference type="Proteomes" id="UP000552097">
    <property type="component" value="Unassembled WGS sequence"/>
</dbReference>
<dbReference type="AlphaFoldDB" id="A0A7W9HFN5"/>
<organism evidence="2 3">
    <name type="scientific">Saccharothrix ecbatanensis</name>
    <dbReference type="NCBI Taxonomy" id="1105145"/>
    <lineage>
        <taxon>Bacteria</taxon>
        <taxon>Bacillati</taxon>
        <taxon>Actinomycetota</taxon>
        <taxon>Actinomycetes</taxon>
        <taxon>Pseudonocardiales</taxon>
        <taxon>Pseudonocardiaceae</taxon>
        <taxon>Saccharothrix</taxon>
    </lineage>
</organism>
<dbReference type="RefSeq" id="WP_312868501.1">
    <property type="nucleotide sequence ID" value="NZ_JACHMO010000001.1"/>
</dbReference>